<dbReference type="InterPro" id="IPR050832">
    <property type="entry name" value="Bact_Acetyltransf"/>
</dbReference>
<sequence length="147" mass="16587">MNIRNASIADTAKIAPLFDAYRQFYEQEPNLEFAKQFISDRLSNNESIIFVAEDEAQNALGFCQIYPSFCSVIAAPIYTLSDLFVSPNARQSGLGKMLLEKAREHAQANNIPRMDLTTAKTNLTAQSLYESLGWVRDDIFYAYNKSV</sequence>
<dbReference type="InterPro" id="IPR016181">
    <property type="entry name" value="Acyl_CoA_acyltransferase"/>
</dbReference>
<reference evidence="5" key="1">
    <citation type="journal article" date="2019" name="Int. J. Syst. Evol. Microbiol.">
        <title>The Global Catalogue of Microorganisms (GCM) 10K type strain sequencing project: providing services to taxonomists for standard genome sequencing and annotation.</title>
        <authorList>
            <consortium name="The Broad Institute Genomics Platform"/>
            <consortium name="The Broad Institute Genome Sequencing Center for Infectious Disease"/>
            <person name="Wu L."/>
            <person name="Ma J."/>
        </authorList>
    </citation>
    <scope>NUCLEOTIDE SEQUENCE [LARGE SCALE GENOMIC DNA]</scope>
    <source>
        <strain evidence="5">KCTC 32239</strain>
    </source>
</reference>
<protein>
    <submittedName>
        <fullName evidence="4">N-acetyltransferase</fullName>
    </submittedName>
</protein>
<dbReference type="InterPro" id="IPR000182">
    <property type="entry name" value="GNAT_dom"/>
</dbReference>
<evidence type="ECO:0000313" key="4">
    <source>
        <dbReference type="EMBL" id="GGY67719.1"/>
    </source>
</evidence>
<gene>
    <name evidence="4" type="ORF">GCM10011613_09880</name>
</gene>
<dbReference type="CDD" id="cd04301">
    <property type="entry name" value="NAT_SF"/>
    <property type="match status" value="1"/>
</dbReference>
<dbReference type="Proteomes" id="UP000619761">
    <property type="component" value="Unassembled WGS sequence"/>
</dbReference>
<name>A0ABQ3AUG5_9GAMM</name>
<keyword evidence="2" id="KW-0012">Acyltransferase</keyword>
<dbReference type="EMBL" id="BMYZ01000001">
    <property type="protein sequence ID" value="GGY67719.1"/>
    <property type="molecule type" value="Genomic_DNA"/>
</dbReference>
<keyword evidence="1" id="KW-0808">Transferase</keyword>
<evidence type="ECO:0000313" key="5">
    <source>
        <dbReference type="Proteomes" id="UP000619761"/>
    </source>
</evidence>
<keyword evidence="5" id="KW-1185">Reference proteome</keyword>
<proteinExistence type="predicted"/>
<evidence type="ECO:0000259" key="3">
    <source>
        <dbReference type="PROSITE" id="PS51186"/>
    </source>
</evidence>
<dbReference type="PANTHER" id="PTHR43877:SF2">
    <property type="entry name" value="AMINOALKYLPHOSPHONATE N-ACETYLTRANSFERASE-RELATED"/>
    <property type="match status" value="1"/>
</dbReference>
<evidence type="ECO:0000256" key="1">
    <source>
        <dbReference type="ARBA" id="ARBA00022679"/>
    </source>
</evidence>
<evidence type="ECO:0000256" key="2">
    <source>
        <dbReference type="ARBA" id="ARBA00023315"/>
    </source>
</evidence>
<dbReference type="RefSeq" id="WP_229837613.1">
    <property type="nucleotide sequence ID" value="NZ_BMYZ01000001.1"/>
</dbReference>
<dbReference type="Pfam" id="PF00583">
    <property type="entry name" value="Acetyltransf_1"/>
    <property type="match status" value="1"/>
</dbReference>
<feature type="domain" description="N-acetyltransferase" evidence="3">
    <location>
        <begin position="1"/>
        <end position="147"/>
    </location>
</feature>
<accession>A0ABQ3AUG5</accession>
<dbReference type="Gene3D" id="3.40.630.30">
    <property type="match status" value="1"/>
</dbReference>
<dbReference type="PROSITE" id="PS51186">
    <property type="entry name" value="GNAT"/>
    <property type="match status" value="1"/>
</dbReference>
<dbReference type="SUPFAM" id="SSF55729">
    <property type="entry name" value="Acyl-CoA N-acyltransferases (Nat)"/>
    <property type="match status" value="1"/>
</dbReference>
<comment type="caution">
    <text evidence="4">The sequence shown here is derived from an EMBL/GenBank/DDBJ whole genome shotgun (WGS) entry which is preliminary data.</text>
</comment>
<organism evidence="4 5">
    <name type="scientific">Cellvibrio zantedeschiae</name>
    <dbReference type="NCBI Taxonomy" id="1237077"/>
    <lineage>
        <taxon>Bacteria</taxon>
        <taxon>Pseudomonadati</taxon>
        <taxon>Pseudomonadota</taxon>
        <taxon>Gammaproteobacteria</taxon>
        <taxon>Cellvibrionales</taxon>
        <taxon>Cellvibrionaceae</taxon>
        <taxon>Cellvibrio</taxon>
    </lineage>
</organism>
<dbReference type="PANTHER" id="PTHR43877">
    <property type="entry name" value="AMINOALKYLPHOSPHONATE N-ACETYLTRANSFERASE-RELATED-RELATED"/>
    <property type="match status" value="1"/>
</dbReference>